<organism evidence="3 4">
    <name type="scientific">Phytoactinopolyspora mesophila</name>
    <dbReference type="NCBI Taxonomy" id="2650750"/>
    <lineage>
        <taxon>Bacteria</taxon>
        <taxon>Bacillati</taxon>
        <taxon>Actinomycetota</taxon>
        <taxon>Actinomycetes</taxon>
        <taxon>Jiangellales</taxon>
        <taxon>Jiangellaceae</taxon>
        <taxon>Phytoactinopolyspora</taxon>
    </lineage>
</organism>
<evidence type="ECO:0000313" key="3">
    <source>
        <dbReference type="EMBL" id="NDL60041.1"/>
    </source>
</evidence>
<name>A0A7K3M9M0_9ACTN</name>
<feature type="transmembrane region" description="Helical" evidence="2">
    <location>
        <begin position="82"/>
        <end position="107"/>
    </location>
</feature>
<evidence type="ECO:0000256" key="1">
    <source>
        <dbReference type="SAM" id="MobiDB-lite"/>
    </source>
</evidence>
<dbReference type="RefSeq" id="WP_162452739.1">
    <property type="nucleotide sequence ID" value="NZ_WLZY01000009.1"/>
</dbReference>
<feature type="region of interest" description="Disordered" evidence="1">
    <location>
        <begin position="1"/>
        <end position="50"/>
    </location>
</feature>
<keyword evidence="2" id="KW-0472">Membrane</keyword>
<dbReference type="AlphaFoldDB" id="A0A7K3M9M0"/>
<sequence>MTNADESAAPEEPGLRSAEEPHTPLLRDLKFTRSRDTGNSRDPGKSPNPWLWSAGIFGVVAFVVGMLLFIRGVTDAEDVIVMWWGMVLSFLGMMMVTGALVGGAVCWQLKRNAPRLDPER</sequence>
<reference evidence="3 4" key="1">
    <citation type="submission" date="2019-11" db="EMBL/GenBank/DDBJ databases">
        <authorList>
            <person name="Li X.-J."/>
            <person name="Feng X.-M."/>
        </authorList>
    </citation>
    <scope>NUCLEOTIDE SEQUENCE [LARGE SCALE GENOMIC DNA]</scope>
    <source>
        <strain evidence="3 4">XMNu-373</strain>
    </source>
</reference>
<evidence type="ECO:0000256" key="2">
    <source>
        <dbReference type="SAM" id="Phobius"/>
    </source>
</evidence>
<keyword evidence="2" id="KW-1133">Transmembrane helix</keyword>
<protein>
    <submittedName>
        <fullName evidence="3">Uncharacterized protein</fullName>
    </submittedName>
</protein>
<feature type="compositionally biased region" description="Basic and acidic residues" evidence="1">
    <location>
        <begin position="13"/>
        <end position="44"/>
    </location>
</feature>
<dbReference type="EMBL" id="WLZY01000009">
    <property type="protein sequence ID" value="NDL60041.1"/>
    <property type="molecule type" value="Genomic_DNA"/>
</dbReference>
<accession>A0A7K3M9M0</accession>
<keyword evidence="4" id="KW-1185">Reference proteome</keyword>
<keyword evidence="2" id="KW-0812">Transmembrane</keyword>
<feature type="transmembrane region" description="Helical" evidence="2">
    <location>
        <begin position="50"/>
        <end position="70"/>
    </location>
</feature>
<evidence type="ECO:0000313" key="4">
    <source>
        <dbReference type="Proteomes" id="UP000460435"/>
    </source>
</evidence>
<dbReference type="Proteomes" id="UP000460435">
    <property type="component" value="Unassembled WGS sequence"/>
</dbReference>
<gene>
    <name evidence="3" type="ORF">F7O44_23480</name>
</gene>
<comment type="caution">
    <text evidence="3">The sequence shown here is derived from an EMBL/GenBank/DDBJ whole genome shotgun (WGS) entry which is preliminary data.</text>
</comment>
<proteinExistence type="predicted"/>